<evidence type="ECO:0000256" key="3">
    <source>
        <dbReference type="ARBA" id="ARBA00022475"/>
    </source>
</evidence>
<evidence type="ECO:0000256" key="8">
    <source>
        <dbReference type="ARBA" id="ARBA00023157"/>
    </source>
</evidence>
<reference evidence="17" key="1">
    <citation type="submission" date="2025-08" db="UniProtKB">
        <authorList>
            <consortium name="RefSeq"/>
        </authorList>
    </citation>
    <scope>IDENTIFICATION</scope>
</reference>
<dbReference type="Gene3D" id="1.20.1070.10">
    <property type="entry name" value="Rhodopsin 7-helix transmembrane proteins"/>
    <property type="match status" value="1"/>
</dbReference>
<evidence type="ECO:0000313" key="17">
    <source>
        <dbReference type="RefSeq" id="XP_052744655.1"/>
    </source>
</evidence>
<keyword evidence="10" id="KW-0325">Glycoprotein</keyword>
<feature type="transmembrane region" description="Helical" evidence="14">
    <location>
        <begin position="322"/>
        <end position="344"/>
    </location>
</feature>
<dbReference type="PRINTS" id="PR00237">
    <property type="entry name" value="GPCRRHODOPSN"/>
</dbReference>
<dbReference type="InterPro" id="IPR005390">
    <property type="entry name" value="NeuromedU_rcpt"/>
</dbReference>
<feature type="region of interest" description="Disordered" evidence="13">
    <location>
        <begin position="369"/>
        <end position="405"/>
    </location>
</feature>
<keyword evidence="11 12" id="KW-0807">Transducer</keyword>
<evidence type="ECO:0000256" key="1">
    <source>
        <dbReference type="ARBA" id="ARBA00004651"/>
    </source>
</evidence>
<evidence type="ECO:0000256" key="6">
    <source>
        <dbReference type="ARBA" id="ARBA00023040"/>
    </source>
</evidence>
<evidence type="ECO:0000256" key="5">
    <source>
        <dbReference type="ARBA" id="ARBA00022989"/>
    </source>
</evidence>
<evidence type="ECO:0000256" key="2">
    <source>
        <dbReference type="ARBA" id="ARBA00010663"/>
    </source>
</evidence>
<feature type="transmembrane region" description="Helical" evidence="14">
    <location>
        <begin position="164"/>
        <end position="185"/>
    </location>
</feature>
<feature type="compositionally biased region" description="Polar residues" evidence="13">
    <location>
        <begin position="375"/>
        <end position="386"/>
    </location>
</feature>
<evidence type="ECO:0000256" key="10">
    <source>
        <dbReference type="ARBA" id="ARBA00023180"/>
    </source>
</evidence>
<evidence type="ECO:0000256" key="7">
    <source>
        <dbReference type="ARBA" id="ARBA00023136"/>
    </source>
</evidence>
<evidence type="ECO:0000256" key="14">
    <source>
        <dbReference type="SAM" id="Phobius"/>
    </source>
</evidence>
<sequence>MEEFLRVNETSYHFYSRCTNLSAFDCSEQEMLWCMMGPRRLPLARIVPITACLLLIFATGVVGNVAVCVVIVRHPAMRTDTNYYLFSLALSDLLLLLFGLPNDLSVYWHQYPYSLGVVFCKLRALISEAASYVSVLTIVAFTLERYLAICHPLHIYAVAGLRRALRIVLALWALSLLAASPFAHYTTVNYHDYPPASGNASLESAFCAMLELPSWHICELSSFFFFILPGVVILCLYVRMGLRIRYVMGSTHTHTPGSPGTLNGVNGSVHGEARQAQSRKNIIRMLAAVVVAFFVCWAPFHFQRLFFIYGSGVRHYHTINEYLFLAAGVLYYISATVNPILYNIMSHRYRIAFKETLCCKKVRRKKSRYRDQSSIRETTINHTSDGSHSVRIRSHSHERRSRTERARRNSFCARENCARNSCARESCARDNANDTRVIYSERWREYNRRENGVWRQNNTEASQLMLRGYTRKYDCEL</sequence>
<keyword evidence="6 12" id="KW-0297">G-protein coupled receptor</keyword>
<keyword evidence="4 12" id="KW-0812">Transmembrane</keyword>
<evidence type="ECO:0000256" key="9">
    <source>
        <dbReference type="ARBA" id="ARBA00023170"/>
    </source>
</evidence>
<feature type="transmembrane region" description="Helical" evidence="14">
    <location>
        <begin position="46"/>
        <end position="71"/>
    </location>
</feature>
<feature type="transmembrane region" description="Helical" evidence="14">
    <location>
        <begin position="282"/>
        <end position="302"/>
    </location>
</feature>
<organism evidence="16 17">
    <name type="scientific">Bicyclus anynana</name>
    <name type="common">Squinting bush brown butterfly</name>
    <dbReference type="NCBI Taxonomy" id="110368"/>
    <lineage>
        <taxon>Eukaryota</taxon>
        <taxon>Metazoa</taxon>
        <taxon>Ecdysozoa</taxon>
        <taxon>Arthropoda</taxon>
        <taxon>Hexapoda</taxon>
        <taxon>Insecta</taxon>
        <taxon>Pterygota</taxon>
        <taxon>Neoptera</taxon>
        <taxon>Endopterygota</taxon>
        <taxon>Lepidoptera</taxon>
        <taxon>Glossata</taxon>
        <taxon>Ditrysia</taxon>
        <taxon>Papilionoidea</taxon>
        <taxon>Nymphalidae</taxon>
        <taxon>Satyrinae</taxon>
        <taxon>Satyrini</taxon>
        <taxon>Mycalesina</taxon>
        <taxon>Bicyclus</taxon>
    </lineage>
</organism>
<keyword evidence="3" id="KW-1003">Cell membrane</keyword>
<dbReference type="PANTHER" id="PTHR24243">
    <property type="entry name" value="G-PROTEIN COUPLED RECEPTOR"/>
    <property type="match status" value="1"/>
</dbReference>
<keyword evidence="5 14" id="KW-1133">Transmembrane helix</keyword>
<dbReference type="InterPro" id="IPR017452">
    <property type="entry name" value="GPCR_Rhodpsn_7TM"/>
</dbReference>
<accession>A0ABM3M014</accession>
<dbReference type="SUPFAM" id="SSF81321">
    <property type="entry name" value="Family A G protein-coupled receptor-like"/>
    <property type="match status" value="1"/>
</dbReference>
<dbReference type="InterPro" id="IPR000276">
    <property type="entry name" value="GPCR_Rhodpsn"/>
</dbReference>
<evidence type="ECO:0000256" key="11">
    <source>
        <dbReference type="ARBA" id="ARBA00023224"/>
    </source>
</evidence>
<feature type="transmembrane region" description="Helical" evidence="14">
    <location>
        <begin position="83"/>
        <end position="102"/>
    </location>
</feature>
<feature type="transmembrane region" description="Helical" evidence="14">
    <location>
        <begin position="122"/>
        <end position="143"/>
    </location>
</feature>
<gene>
    <name evidence="17" type="primary">LOC112056294</name>
</gene>
<feature type="transmembrane region" description="Helical" evidence="14">
    <location>
        <begin position="220"/>
        <end position="238"/>
    </location>
</feature>
<feature type="compositionally biased region" description="Basic residues" evidence="13">
    <location>
        <begin position="390"/>
        <end position="400"/>
    </location>
</feature>
<comment type="subcellular location">
    <subcellularLocation>
        <location evidence="1">Cell membrane</location>
        <topology evidence="1">Multi-pass membrane protein</topology>
    </subcellularLocation>
</comment>
<feature type="domain" description="G-protein coupled receptors family 1 profile" evidence="15">
    <location>
        <begin position="63"/>
        <end position="342"/>
    </location>
</feature>
<name>A0ABM3M014_BICAN</name>
<dbReference type="SMART" id="SM01381">
    <property type="entry name" value="7TM_GPCR_Srsx"/>
    <property type="match status" value="1"/>
</dbReference>
<evidence type="ECO:0000259" key="15">
    <source>
        <dbReference type="PROSITE" id="PS50262"/>
    </source>
</evidence>
<evidence type="ECO:0000256" key="4">
    <source>
        <dbReference type="ARBA" id="ARBA00022692"/>
    </source>
</evidence>
<keyword evidence="7 14" id="KW-0472">Membrane</keyword>
<dbReference type="GeneID" id="112056294"/>
<evidence type="ECO:0000313" key="16">
    <source>
        <dbReference type="Proteomes" id="UP001652582"/>
    </source>
</evidence>
<keyword evidence="9 12" id="KW-0675">Receptor</keyword>
<keyword evidence="8" id="KW-1015">Disulfide bond</keyword>
<protein>
    <submittedName>
        <fullName evidence="17">Neuropeptides capa receptor-like isoform X1</fullName>
    </submittedName>
</protein>
<proteinExistence type="inferred from homology"/>
<dbReference type="PRINTS" id="PR01565">
    <property type="entry name" value="NEUROMEDINUR"/>
</dbReference>
<dbReference type="RefSeq" id="XP_052744655.1">
    <property type="nucleotide sequence ID" value="XM_052888695.1"/>
</dbReference>
<dbReference type="PROSITE" id="PS00237">
    <property type="entry name" value="G_PROTEIN_RECEP_F1_1"/>
    <property type="match status" value="1"/>
</dbReference>
<dbReference type="Pfam" id="PF00001">
    <property type="entry name" value="7tm_1"/>
    <property type="match status" value="1"/>
</dbReference>
<dbReference type="Proteomes" id="UP001652582">
    <property type="component" value="Chromosome 23"/>
</dbReference>
<evidence type="ECO:0000256" key="13">
    <source>
        <dbReference type="SAM" id="MobiDB-lite"/>
    </source>
</evidence>
<dbReference type="PANTHER" id="PTHR24243:SF107">
    <property type="entry name" value="NEUROPEPTIDES CAPA RECEPTOR"/>
    <property type="match status" value="1"/>
</dbReference>
<keyword evidence="16" id="KW-1185">Reference proteome</keyword>
<evidence type="ECO:0000256" key="12">
    <source>
        <dbReference type="RuleBase" id="RU000688"/>
    </source>
</evidence>
<comment type="similarity">
    <text evidence="2 12">Belongs to the G-protein coupled receptor 1 family.</text>
</comment>
<dbReference type="PROSITE" id="PS50262">
    <property type="entry name" value="G_PROTEIN_RECEP_F1_2"/>
    <property type="match status" value="1"/>
</dbReference>